<gene>
    <name evidence="2" type="ORF">CYCCA115_LOCUS12117</name>
</gene>
<organism evidence="2 3">
    <name type="scientific">Cylindrotheca closterium</name>
    <dbReference type="NCBI Taxonomy" id="2856"/>
    <lineage>
        <taxon>Eukaryota</taxon>
        <taxon>Sar</taxon>
        <taxon>Stramenopiles</taxon>
        <taxon>Ochrophyta</taxon>
        <taxon>Bacillariophyta</taxon>
        <taxon>Bacillariophyceae</taxon>
        <taxon>Bacillariophycidae</taxon>
        <taxon>Bacillariales</taxon>
        <taxon>Bacillariaceae</taxon>
        <taxon>Cylindrotheca</taxon>
    </lineage>
</organism>
<reference evidence="2" key="1">
    <citation type="submission" date="2023-08" db="EMBL/GenBank/DDBJ databases">
        <authorList>
            <person name="Audoor S."/>
            <person name="Bilcke G."/>
        </authorList>
    </citation>
    <scope>NUCLEOTIDE SEQUENCE</scope>
</reference>
<dbReference type="Proteomes" id="UP001295423">
    <property type="component" value="Unassembled WGS sequence"/>
</dbReference>
<evidence type="ECO:0000313" key="3">
    <source>
        <dbReference type="Proteomes" id="UP001295423"/>
    </source>
</evidence>
<evidence type="ECO:0000313" key="2">
    <source>
        <dbReference type="EMBL" id="CAJ1949480.1"/>
    </source>
</evidence>
<dbReference type="AlphaFoldDB" id="A0AAD2FQS5"/>
<protein>
    <submittedName>
        <fullName evidence="2">Uncharacterized protein</fullName>
    </submittedName>
</protein>
<evidence type="ECO:0000256" key="1">
    <source>
        <dbReference type="SAM" id="MobiDB-lite"/>
    </source>
</evidence>
<accession>A0AAD2FQS5</accession>
<name>A0AAD2FQS5_9STRA</name>
<sequence length="115" mass="13001">MTVATHRSAHNTKRLTLPISDASSSIMKNPAAKTPPIHEETECSNSTWETIDIFPTTIEQNQLLEGQRAKKRCIEKESFEKETTTWNISSCDTIDTFPSTIEQQELLDGKCCKKQ</sequence>
<dbReference type="EMBL" id="CAKOGP040001758">
    <property type="protein sequence ID" value="CAJ1949480.1"/>
    <property type="molecule type" value="Genomic_DNA"/>
</dbReference>
<keyword evidence="3" id="KW-1185">Reference proteome</keyword>
<proteinExistence type="predicted"/>
<feature type="region of interest" description="Disordered" evidence="1">
    <location>
        <begin position="20"/>
        <end position="44"/>
    </location>
</feature>
<comment type="caution">
    <text evidence="2">The sequence shown here is derived from an EMBL/GenBank/DDBJ whole genome shotgun (WGS) entry which is preliminary data.</text>
</comment>